<feature type="compositionally biased region" description="Polar residues" evidence="1">
    <location>
        <begin position="10"/>
        <end position="19"/>
    </location>
</feature>
<feature type="compositionally biased region" description="Gly residues" evidence="1">
    <location>
        <begin position="23"/>
        <end position="34"/>
    </location>
</feature>
<feature type="region of interest" description="Disordered" evidence="1">
    <location>
        <begin position="1"/>
        <end position="35"/>
    </location>
</feature>
<evidence type="ECO:0000313" key="2">
    <source>
        <dbReference type="EMBL" id="GFD20707.1"/>
    </source>
</evidence>
<name>A0A699UE78_TANCI</name>
<proteinExistence type="predicted"/>
<organism evidence="2">
    <name type="scientific">Tanacetum cinerariifolium</name>
    <name type="common">Dalmatian daisy</name>
    <name type="synonym">Chrysanthemum cinerariifolium</name>
    <dbReference type="NCBI Taxonomy" id="118510"/>
    <lineage>
        <taxon>Eukaryota</taxon>
        <taxon>Viridiplantae</taxon>
        <taxon>Streptophyta</taxon>
        <taxon>Embryophyta</taxon>
        <taxon>Tracheophyta</taxon>
        <taxon>Spermatophyta</taxon>
        <taxon>Magnoliopsida</taxon>
        <taxon>eudicotyledons</taxon>
        <taxon>Gunneridae</taxon>
        <taxon>Pentapetalae</taxon>
        <taxon>asterids</taxon>
        <taxon>campanulids</taxon>
        <taxon>Asterales</taxon>
        <taxon>Asteraceae</taxon>
        <taxon>Asteroideae</taxon>
        <taxon>Anthemideae</taxon>
        <taxon>Anthemidinae</taxon>
        <taxon>Tanacetum</taxon>
    </lineage>
</organism>
<protein>
    <submittedName>
        <fullName evidence="2">Uncharacterized protein</fullName>
    </submittedName>
</protein>
<gene>
    <name evidence="2" type="ORF">Tci_892676</name>
</gene>
<dbReference type="AlphaFoldDB" id="A0A699UE78"/>
<feature type="non-terminal residue" evidence="2">
    <location>
        <position position="58"/>
    </location>
</feature>
<comment type="caution">
    <text evidence="2">The sequence shown here is derived from an EMBL/GenBank/DDBJ whole genome shotgun (WGS) entry which is preliminary data.</text>
</comment>
<evidence type="ECO:0000256" key="1">
    <source>
        <dbReference type="SAM" id="MobiDB-lite"/>
    </source>
</evidence>
<sequence length="58" mass="6145">MPLRMMTRSAGLQTATPQDGQRGDQGIGMNGGGDEVPDFSTVIAHQLHDLLPTIIAQV</sequence>
<reference evidence="2" key="1">
    <citation type="journal article" date="2019" name="Sci. Rep.">
        <title>Draft genome of Tanacetum cinerariifolium, the natural source of mosquito coil.</title>
        <authorList>
            <person name="Yamashiro T."/>
            <person name="Shiraishi A."/>
            <person name="Satake H."/>
            <person name="Nakayama K."/>
        </authorList>
    </citation>
    <scope>NUCLEOTIDE SEQUENCE</scope>
</reference>
<accession>A0A699UE78</accession>
<dbReference type="EMBL" id="BKCJ011324203">
    <property type="protein sequence ID" value="GFD20707.1"/>
    <property type="molecule type" value="Genomic_DNA"/>
</dbReference>